<evidence type="ECO:0000313" key="1">
    <source>
        <dbReference type="EMBL" id="KAF7781004.1"/>
    </source>
</evidence>
<comment type="caution">
    <text evidence="1">The sequence shown here is derived from an EMBL/GenBank/DDBJ whole genome shotgun (WGS) entry which is preliminary data.</text>
</comment>
<sequence>MKAFWQVCGLWVGIVGFYGYFEAGRWRVNRVGDDHRSLFY</sequence>
<protein>
    <submittedName>
        <fullName evidence="1">Uncharacterized protein</fullName>
    </submittedName>
</protein>
<dbReference type="Proteomes" id="UP000016480">
    <property type="component" value="Unassembled WGS sequence"/>
</dbReference>
<name>A0A8T0BZU8_9GAMM</name>
<proteinExistence type="predicted"/>
<evidence type="ECO:0000313" key="2">
    <source>
        <dbReference type="Proteomes" id="UP000016480"/>
    </source>
</evidence>
<dbReference type="EMBL" id="AHCD03000044">
    <property type="protein sequence ID" value="KAF7781004.1"/>
    <property type="molecule type" value="Genomic_DNA"/>
</dbReference>
<gene>
    <name evidence="1" type="ORF">PRUB_b0078</name>
</gene>
<organism evidence="1 2">
    <name type="scientific">Pseudoalteromonas rubra</name>
    <dbReference type="NCBI Taxonomy" id="43658"/>
    <lineage>
        <taxon>Bacteria</taxon>
        <taxon>Pseudomonadati</taxon>
        <taxon>Pseudomonadota</taxon>
        <taxon>Gammaproteobacteria</taxon>
        <taxon>Alteromonadales</taxon>
        <taxon>Pseudoalteromonadaceae</taxon>
        <taxon>Pseudoalteromonas</taxon>
    </lineage>
</organism>
<reference evidence="1 2" key="1">
    <citation type="journal article" date="2012" name="J. Bacteriol.">
        <title>Genome sequence of the cycloprodigiosin-producing bacterial strain Pseudoalteromonas rubra ATCC 29570(T).</title>
        <authorList>
            <person name="Xie B.B."/>
            <person name="Shu Y.L."/>
            <person name="Qin Q.L."/>
            <person name="Rong J.C."/>
            <person name="Zhang X.Y."/>
            <person name="Chen X.L."/>
            <person name="Zhou B.C."/>
            <person name="Zhang Y.Z."/>
        </authorList>
    </citation>
    <scope>NUCLEOTIDE SEQUENCE [LARGE SCALE GENOMIC DNA]</scope>
    <source>
        <strain evidence="1 2">DSM 6842</strain>
    </source>
</reference>
<accession>A0A8T0BZU8</accession>
<dbReference type="AlphaFoldDB" id="A0A8T0BZU8"/>